<dbReference type="EMBL" id="UYJE01003624">
    <property type="protein sequence ID" value="VDI20921.1"/>
    <property type="molecule type" value="Genomic_DNA"/>
</dbReference>
<gene>
    <name evidence="3" type="ORF">MGAL_10B075419</name>
</gene>
<keyword evidence="1" id="KW-0812">Transmembrane</keyword>
<evidence type="ECO:0000313" key="4">
    <source>
        <dbReference type="Proteomes" id="UP000596742"/>
    </source>
</evidence>
<accession>A0A8B6DLI6</accession>
<organism evidence="3 4">
    <name type="scientific">Mytilus galloprovincialis</name>
    <name type="common">Mediterranean mussel</name>
    <dbReference type="NCBI Taxonomy" id="29158"/>
    <lineage>
        <taxon>Eukaryota</taxon>
        <taxon>Metazoa</taxon>
        <taxon>Spiralia</taxon>
        <taxon>Lophotrochozoa</taxon>
        <taxon>Mollusca</taxon>
        <taxon>Bivalvia</taxon>
        <taxon>Autobranchia</taxon>
        <taxon>Pteriomorphia</taxon>
        <taxon>Mytilida</taxon>
        <taxon>Mytiloidea</taxon>
        <taxon>Mytilidae</taxon>
        <taxon>Mytilinae</taxon>
        <taxon>Mytilus</taxon>
    </lineage>
</organism>
<keyword evidence="1" id="KW-1133">Transmembrane helix</keyword>
<keyword evidence="1" id="KW-0472">Membrane</keyword>
<comment type="caution">
    <text evidence="3">The sequence shown here is derived from an EMBL/GenBank/DDBJ whole genome shotgun (WGS) entry which is preliminary data.</text>
</comment>
<feature type="chain" id="PRO_5032963260" description="ZP domain-containing protein" evidence="2">
    <location>
        <begin position="20"/>
        <end position="354"/>
    </location>
</feature>
<evidence type="ECO:0000256" key="2">
    <source>
        <dbReference type="SAM" id="SignalP"/>
    </source>
</evidence>
<dbReference type="AlphaFoldDB" id="A0A8B6DLI6"/>
<protein>
    <recommendedName>
        <fullName evidence="5">ZP domain-containing protein</fullName>
    </recommendedName>
</protein>
<keyword evidence="2" id="KW-0732">Signal</keyword>
<feature type="transmembrane region" description="Helical" evidence="1">
    <location>
        <begin position="316"/>
        <end position="338"/>
    </location>
</feature>
<dbReference type="OrthoDB" id="6407830at2759"/>
<sequence length="354" mass="38248">MKMLRISFVVSLVLSGSLAQFSPALTVDSCTKSNLKLTLNDAAQDGIIYIQGQGAACKQLTSTGSNTHEFNFVACGIAWESSFKIIVQKKQLYQTGDDKQIPIMCLADLTDISLSGDTNNLDKDDDLGQNLTVKPTAFMKLYSNGVDVTGGDVKLTDILTLTMELDAEYLEDFDIKAKYCTASTIPIVENSCATDTELFPEYSKPAQGFLSATFGAFRTTDLNGGSVPMTFTCSLQVCLGSCSATTCASSENGFGRKRRDVMDVVVSGSLRQKRGADDNSPFDDINVGSTLRIIANDVVIEDDDANDNVCMNKLPLILGLIAFIIAILSSAAAVVYLYRKLKAQKDLKDINNKC</sequence>
<evidence type="ECO:0000256" key="1">
    <source>
        <dbReference type="SAM" id="Phobius"/>
    </source>
</evidence>
<reference evidence="3" key="1">
    <citation type="submission" date="2018-11" db="EMBL/GenBank/DDBJ databases">
        <authorList>
            <person name="Alioto T."/>
            <person name="Alioto T."/>
        </authorList>
    </citation>
    <scope>NUCLEOTIDE SEQUENCE</scope>
</reference>
<proteinExistence type="predicted"/>
<keyword evidence="4" id="KW-1185">Reference proteome</keyword>
<evidence type="ECO:0008006" key="5">
    <source>
        <dbReference type="Google" id="ProtNLM"/>
    </source>
</evidence>
<feature type="signal peptide" evidence="2">
    <location>
        <begin position="1"/>
        <end position="19"/>
    </location>
</feature>
<name>A0A8B6DLI6_MYTGA</name>
<evidence type="ECO:0000313" key="3">
    <source>
        <dbReference type="EMBL" id="VDI20921.1"/>
    </source>
</evidence>
<dbReference type="Proteomes" id="UP000596742">
    <property type="component" value="Unassembled WGS sequence"/>
</dbReference>